<evidence type="ECO:0000313" key="6">
    <source>
        <dbReference type="EMBL" id="SKB47924.1"/>
    </source>
</evidence>
<dbReference type="CDD" id="cd08440">
    <property type="entry name" value="PBP2_LTTR_like_4"/>
    <property type="match status" value="1"/>
</dbReference>
<dbReference type="AlphaFoldDB" id="A0A1T5BKV6"/>
<dbReference type="PANTHER" id="PTHR30419:SF8">
    <property type="entry name" value="NITROGEN ASSIMILATION TRANSCRIPTIONAL ACTIVATOR-RELATED"/>
    <property type="match status" value="1"/>
</dbReference>
<dbReference type="InterPro" id="IPR036388">
    <property type="entry name" value="WH-like_DNA-bd_sf"/>
</dbReference>
<keyword evidence="3 6" id="KW-0238">DNA-binding</keyword>
<evidence type="ECO:0000256" key="2">
    <source>
        <dbReference type="ARBA" id="ARBA00023015"/>
    </source>
</evidence>
<dbReference type="InterPro" id="IPR050950">
    <property type="entry name" value="HTH-type_LysR_regulators"/>
</dbReference>
<evidence type="ECO:0000259" key="5">
    <source>
        <dbReference type="PROSITE" id="PS50931"/>
    </source>
</evidence>
<dbReference type="GO" id="GO:0003700">
    <property type="term" value="F:DNA-binding transcription factor activity"/>
    <property type="evidence" value="ECO:0007669"/>
    <property type="project" value="InterPro"/>
</dbReference>
<dbReference type="GO" id="GO:0005829">
    <property type="term" value="C:cytosol"/>
    <property type="evidence" value="ECO:0007669"/>
    <property type="project" value="TreeGrafter"/>
</dbReference>
<dbReference type="STRING" id="439228.SAMN06295920_10391"/>
<keyword evidence="2" id="KW-0805">Transcription regulation</keyword>
<evidence type="ECO:0000256" key="3">
    <source>
        <dbReference type="ARBA" id="ARBA00023125"/>
    </source>
</evidence>
<dbReference type="Proteomes" id="UP000189818">
    <property type="component" value="Unassembled WGS sequence"/>
</dbReference>
<dbReference type="InterPro" id="IPR005119">
    <property type="entry name" value="LysR_subst-bd"/>
</dbReference>
<dbReference type="Gene3D" id="1.10.10.10">
    <property type="entry name" value="Winged helix-like DNA-binding domain superfamily/Winged helix DNA-binding domain"/>
    <property type="match status" value="1"/>
</dbReference>
<dbReference type="Pfam" id="PF00126">
    <property type="entry name" value="HTH_1"/>
    <property type="match status" value="1"/>
</dbReference>
<dbReference type="PROSITE" id="PS50931">
    <property type="entry name" value="HTH_LYSR"/>
    <property type="match status" value="1"/>
</dbReference>
<dbReference type="SUPFAM" id="SSF53850">
    <property type="entry name" value="Periplasmic binding protein-like II"/>
    <property type="match status" value="1"/>
</dbReference>
<dbReference type="SUPFAM" id="SSF46785">
    <property type="entry name" value="Winged helix' DNA-binding domain"/>
    <property type="match status" value="1"/>
</dbReference>
<reference evidence="7" key="1">
    <citation type="submission" date="2017-02" db="EMBL/GenBank/DDBJ databases">
        <authorList>
            <person name="Varghese N."/>
            <person name="Submissions S."/>
        </authorList>
    </citation>
    <scope>NUCLEOTIDE SEQUENCE [LARGE SCALE GENOMIC DNA]</scope>
    <source>
        <strain evidence="7">UM2</strain>
    </source>
</reference>
<dbReference type="InterPro" id="IPR000847">
    <property type="entry name" value="LysR_HTH_N"/>
</dbReference>
<dbReference type="InterPro" id="IPR036390">
    <property type="entry name" value="WH_DNA-bd_sf"/>
</dbReference>
<evidence type="ECO:0000256" key="4">
    <source>
        <dbReference type="ARBA" id="ARBA00023163"/>
    </source>
</evidence>
<protein>
    <submittedName>
        <fullName evidence="6">DNA-binding transcriptional regulator, LysR family</fullName>
    </submittedName>
</protein>
<dbReference type="PRINTS" id="PR00039">
    <property type="entry name" value="HTHLYSR"/>
</dbReference>
<keyword evidence="7" id="KW-1185">Reference proteome</keyword>
<evidence type="ECO:0000313" key="7">
    <source>
        <dbReference type="Proteomes" id="UP000189818"/>
    </source>
</evidence>
<dbReference type="GO" id="GO:0003677">
    <property type="term" value="F:DNA binding"/>
    <property type="evidence" value="ECO:0007669"/>
    <property type="project" value="UniProtKB-KW"/>
</dbReference>
<feature type="domain" description="HTH lysR-type" evidence="5">
    <location>
        <begin position="3"/>
        <end position="60"/>
    </location>
</feature>
<organism evidence="6 7">
    <name type="scientific">Rhizorhabdus histidinilytica</name>
    <dbReference type="NCBI Taxonomy" id="439228"/>
    <lineage>
        <taxon>Bacteria</taxon>
        <taxon>Pseudomonadati</taxon>
        <taxon>Pseudomonadota</taxon>
        <taxon>Alphaproteobacteria</taxon>
        <taxon>Sphingomonadales</taxon>
        <taxon>Sphingomonadaceae</taxon>
        <taxon>Rhizorhabdus</taxon>
    </lineage>
</organism>
<dbReference type="RefSeq" id="WP_235862622.1">
    <property type="nucleotide sequence ID" value="NZ_FUYM01000003.1"/>
</dbReference>
<accession>A0A1T5BKV6</accession>
<dbReference type="PANTHER" id="PTHR30419">
    <property type="entry name" value="HTH-TYPE TRANSCRIPTIONAL REGULATOR YBHD"/>
    <property type="match status" value="1"/>
</dbReference>
<comment type="similarity">
    <text evidence="1">Belongs to the LysR transcriptional regulatory family.</text>
</comment>
<gene>
    <name evidence="6" type="ORF">SAMN06295920_10391</name>
</gene>
<dbReference type="EMBL" id="FUYM01000003">
    <property type="protein sequence ID" value="SKB47924.1"/>
    <property type="molecule type" value="Genomic_DNA"/>
</dbReference>
<dbReference type="Gene3D" id="3.40.190.290">
    <property type="match status" value="1"/>
</dbReference>
<name>A0A1T5BKV6_9SPHN</name>
<dbReference type="FunFam" id="1.10.10.10:FF:000001">
    <property type="entry name" value="LysR family transcriptional regulator"/>
    <property type="match status" value="1"/>
</dbReference>
<evidence type="ECO:0000256" key="1">
    <source>
        <dbReference type="ARBA" id="ARBA00009437"/>
    </source>
</evidence>
<dbReference type="Pfam" id="PF03466">
    <property type="entry name" value="LysR_substrate"/>
    <property type="match status" value="1"/>
</dbReference>
<sequence length="300" mass="32507">MNVTLKQIRAFVAIVDTGSFTAAATAVNSTQSSLSVLMRELETAVGVRLLERTTRTVQLTEAGEEFMAHARRILIEVENALTSADELVARKRGRVTVAAPPVVAALMLPSVIARFRATYPNIVVMVEDITPQEIVARVASGQADCGLGTFAGELKDVHSRRLIDEELVLICPSTHPLAQRREIRSQDLRDVSIVGLAGSPDVRRSLDVRLRLAGVHVPPAIEVRQMFTSLGMVGAGLGVAIWPSWATRILPAFNVVARPLVDPPARFTISVITPARRTLSPATQSFVEMLSETGRDFTLA</sequence>
<keyword evidence="4" id="KW-0804">Transcription</keyword>
<proteinExistence type="inferred from homology"/>